<comment type="caution">
    <text evidence="2">The sequence shown here is derived from an EMBL/GenBank/DDBJ whole genome shotgun (WGS) entry which is preliminary data.</text>
</comment>
<dbReference type="EMBL" id="CAXDID020000335">
    <property type="protein sequence ID" value="CAL6078649.1"/>
    <property type="molecule type" value="Genomic_DNA"/>
</dbReference>
<gene>
    <name evidence="3" type="ORF">HINF_LOCUS59006</name>
    <name evidence="2" type="ORF">HINF_LOCUS8590</name>
</gene>
<reference evidence="2" key="1">
    <citation type="submission" date="2023-06" db="EMBL/GenBank/DDBJ databases">
        <authorList>
            <person name="Kurt Z."/>
        </authorList>
    </citation>
    <scope>NUCLEOTIDE SEQUENCE</scope>
</reference>
<evidence type="ECO:0000313" key="4">
    <source>
        <dbReference type="Proteomes" id="UP001642409"/>
    </source>
</evidence>
<accession>A0AA86NJI0</accession>
<dbReference type="Proteomes" id="UP001642409">
    <property type="component" value="Unassembled WGS sequence"/>
</dbReference>
<evidence type="ECO:0000256" key="1">
    <source>
        <dbReference type="SAM" id="Phobius"/>
    </source>
</evidence>
<evidence type="ECO:0000313" key="2">
    <source>
        <dbReference type="EMBL" id="CAI9920945.1"/>
    </source>
</evidence>
<name>A0AA86NJI0_9EUKA</name>
<organism evidence="2">
    <name type="scientific">Hexamita inflata</name>
    <dbReference type="NCBI Taxonomy" id="28002"/>
    <lineage>
        <taxon>Eukaryota</taxon>
        <taxon>Metamonada</taxon>
        <taxon>Diplomonadida</taxon>
        <taxon>Hexamitidae</taxon>
        <taxon>Hexamitinae</taxon>
        <taxon>Hexamita</taxon>
    </lineage>
</organism>
<protein>
    <submittedName>
        <fullName evidence="2">Uncharacterized protein</fullName>
    </submittedName>
</protein>
<dbReference type="EMBL" id="CATOUU010000205">
    <property type="protein sequence ID" value="CAI9920945.1"/>
    <property type="molecule type" value="Genomic_DNA"/>
</dbReference>
<keyword evidence="4" id="KW-1185">Reference proteome</keyword>
<proteinExistence type="predicted"/>
<sequence length="164" mass="18849">MNYRFFSPTEIQFYGLRSSARFITTKRLKFRIQNHKVTVPKGFVADGFEFSEDFSVKPVWLLVEWIYATHKYDYALADRGVVDIHLFNAYPEMLDIDNDELILNGVRISGDDLWQEALERGYAICPEIVEEINSYENPYGGNAEQFIGLAIGLIFSMVGFAIAK</sequence>
<keyword evidence="1" id="KW-1133">Transmembrane helix</keyword>
<keyword evidence="1" id="KW-0812">Transmembrane</keyword>
<reference evidence="3 4" key="2">
    <citation type="submission" date="2024-07" db="EMBL/GenBank/DDBJ databases">
        <authorList>
            <person name="Akdeniz Z."/>
        </authorList>
    </citation>
    <scope>NUCLEOTIDE SEQUENCE [LARGE SCALE GENOMIC DNA]</scope>
</reference>
<feature type="transmembrane region" description="Helical" evidence="1">
    <location>
        <begin position="146"/>
        <end position="163"/>
    </location>
</feature>
<dbReference type="AlphaFoldDB" id="A0AA86NJI0"/>
<evidence type="ECO:0000313" key="3">
    <source>
        <dbReference type="EMBL" id="CAL6078649.1"/>
    </source>
</evidence>
<keyword evidence="1" id="KW-0472">Membrane</keyword>